<gene>
    <name evidence="1" type="ORF">FHU36_000229</name>
</gene>
<keyword evidence="2" id="KW-1185">Reference proteome</keyword>
<evidence type="ECO:0000313" key="2">
    <source>
        <dbReference type="Proteomes" id="UP000583800"/>
    </source>
</evidence>
<evidence type="ECO:0000313" key="1">
    <source>
        <dbReference type="EMBL" id="MBB6343720.1"/>
    </source>
</evidence>
<dbReference type="EMBL" id="JACHJB010000001">
    <property type="protein sequence ID" value="MBB6343720.1"/>
    <property type="molecule type" value="Genomic_DNA"/>
</dbReference>
<comment type="caution">
    <text evidence="1">The sequence shown here is derived from an EMBL/GenBank/DDBJ whole genome shotgun (WGS) entry which is preliminary data.</text>
</comment>
<protein>
    <submittedName>
        <fullName evidence="1">Uncharacterized protein</fullName>
    </submittedName>
</protein>
<proteinExistence type="predicted"/>
<name>A0A7X0BVS1_9ACTN</name>
<sequence length="211" mass="23093">MIVVLVRCSADRIVTSVSVAPTRARMRDVPPEGVLAGARTWQNVLNRSRIAPVTASLLDRPADRRKMPGSNAGKTHEMNRVALPMRTASGETVELIHVLRSLPENAWTWSILDLWGTGIAPGGMAMRSFEDLISSSADGYVLSWHELVETVARLDQVHDCLILAGESQHALSEPLIAVEGQDSTRWEIHVAERLDCAGAVRERLSSINPTT</sequence>
<dbReference type="RefSeq" id="WP_185081952.1">
    <property type="nucleotide sequence ID" value="NZ_JACHJB010000001.1"/>
</dbReference>
<accession>A0A7X0BVS1</accession>
<reference evidence="1 2" key="1">
    <citation type="submission" date="2020-08" db="EMBL/GenBank/DDBJ databases">
        <title>Sequencing the genomes of 1000 actinobacteria strains.</title>
        <authorList>
            <person name="Klenk H.-P."/>
        </authorList>
    </citation>
    <scope>NUCLEOTIDE SEQUENCE [LARGE SCALE GENOMIC DNA]</scope>
    <source>
        <strain evidence="1 2">DSM 45913</strain>
    </source>
</reference>
<dbReference type="AlphaFoldDB" id="A0A7X0BVS1"/>
<dbReference type="Proteomes" id="UP000583800">
    <property type="component" value="Unassembled WGS sequence"/>
</dbReference>
<organism evidence="1 2">
    <name type="scientific">Nonomuraea muscovyensis</name>
    <dbReference type="NCBI Taxonomy" id="1124761"/>
    <lineage>
        <taxon>Bacteria</taxon>
        <taxon>Bacillati</taxon>
        <taxon>Actinomycetota</taxon>
        <taxon>Actinomycetes</taxon>
        <taxon>Streptosporangiales</taxon>
        <taxon>Streptosporangiaceae</taxon>
        <taxon>Nonomuraea</taxon>
    </lineage>
</organism>